<reference evidence="1 2" key="1">
    <citation type="submission" date="2018-11" db="EMBL/GenBank/DDBJ databases">
        <authorList>
            <consortium name="Pathogen Informatics"/>
        </authorList>
    </citation>
    <scope>NUCLEOTIDE SEQUENCE [LARGE SCALE GENOMIC DNA]</scope>
    <source>
        <strain>Denwood</strain>
        <strain evidence="2">Zambia</strain>
    </source>
</reference>
<gene>
    <name evidence="1" type="ORF">SMTD_LOCUS19098</name>
</gene>
<sequence length="65" mass="8035">MTFHLHCHLNILMAQLYSSCHHYYHCRRTCLHQGVIHINQESEAVDDRYWYYRNQLKIRSKVMEL</sequence>
<organism evidence="1 2">
    <name type="scientific">Schistosoma mattheei</name>
    <dbReference type="NCBI Taxonomy" id="31246"/>
    <lineage>
        <taxon>Eukaryota</taxon>
        <taxon>Metazoa</taxon>
        <taxon>Spiralia</taxon>
        <taxon>Lophotrochozoa</taxon>
        <taxon>Platyhelminthes</taxon>
        <taxon>Trematoda</taxon>
        <taxon>Digenea</taxon>
        <taxon>Strigeidida</taxon>
        <taxon>Schistosomatoidea</taxon>
        <taxon>Schistosomatidae</taxon>
        <taxon>Schistosoma</taxon>
    </lineage>
</organism>
<keyword evidence="2" id="KW-1185">Reference proteome</keyword>
<proteinExistence type="predicted"/>
<dbReference type="Proteomes" id="UP000269396">
    <property type="component" value="Unassembled WGS sequence"/>
</dbReference>
<dbReference type="EMBL" id="UZAL01041655">
    <property type="protein sequence ID" value="VDP78861.1"/>
    <property type="molecule type" value="Genomic_DNA"/>
</dbReference>
<dbReference type="AlphaFoldDB" id="A0A183PXL3"/>
<protein>
    <submittedName>
        <fullName evidence="1">Uncharacterized protein</fullName>
    </submittedName>
</protein>
<evidence type="ECO:0000313" key="1">
    <source>
        <dbReference type="EMBL" id="VDP78861.1"/>
    </source>
</evidence>
<evidence type="ECO:0000313" key="2">
    <source>
        <dbReference type="Proteomes" id="UP000269396"/>
    </source>
</evidence>
<accession>A0A183PXL3</accession>
<name>A0A183PXL3_9TREM</name>